<dbReference type="InterPro" id="IPR002528">
    <property type="entry name" value="MATE_fam"/>
</dbReference>
<dbReference type="PANTHER" id="PTHR43549:SF3">
    <property type="entry name" value="MULTIDRUG RESISTANCE PROTEIN YPNP-RELATED"/>
    <property type="match status" value="1"/>
</dbReference>
<comment type="caution">
    <text evidence="8">The sequence shown here is derived from an EMBL/GenBank/DDBJ whole genome shotgun (WGS) entry which is preliminary data.</text>
</comment>
<evidence type="ECO:0000256" key="4">
    <source>
        <dbReference type="ARBA" id="ARBA00022692"/>
    </source>
</evidence>
<evidence type="ECO:0000313" key="9">
    <source>
        <dbReference type="Proteomes" id="UP001595528"/>
    </source>
</evidence>
<dbReference type="Proteomes" id="UP001595528">
    <property type="component" value="Unassembled WGS sequence"/>
</dbReference>
<dbReference type="InterPro" id="IPR048279">
    <property type="entry name" value="MdtK-like"/>
</dbReference>
<feature type="transmembrane region" description="Helical" evidence="7">
    <location>
        <begin position="39"/>
        <end position="56"/>
    </location>
</feature>
<evidence type="ECO:0000256" key="7">
    <source>
        <dbReference type="SAM" id="Phobius"/>
    </source>
</evidence>
<evidence type="ECO:0000256" key="3">
    <source>
        <dbReference type="ARBA" id="ARBA00022475"/>
    </source>
</evidence>
<feature type="transmembrane region" description="Helical" evidence="7">
    <location>
        <begin position="62"/>
        <end position="86"/>
    </location>
</feature>
<accession>A0ABV7LAM9</accession>
<keyword evidence="4 7" id="KW-0812">Transmembrane</keyword>
<dbReference type="PIRSF" id="PIRSF006603">
    <property type="entry name" value="DinF"/>
    <property type="match status" value="1"/>
</dbReference>
<feature type="transmembrane region" description="Helical" evidence="7">
    <location>
        <begin position="299"/>
        <end position="320"/>
    </location>
</feature>
<comment type="subcellular location">
    <subcellularLocation>
        <location evidence="1">Cell inner membrane</location>
        <topology evidence="1">Multi-pass membrane protein</topology>
    </subcellularLocation>
</comment>
<feature type="transmembrane region" description="Helical" evidence="7">
    <location>
        <begin position="431"/>
        <end position="455"/>
    </location>
</feature>
<proteinExistence type="predicted"/>
<feature type="transmembrane region" description="Helical" evidence="7">
    <location>
        <begin position="178"/>
        <end position="199"/>
    </location>
</feature>
<keyword evidence="2" id="KW-0813">Transport</keyword>
<evidence type="ECO:0000313" key="8">
    <source>
        <dbReference type="EMBL" id="MFC3231360.1"/>
    </source>
</evidence>
<name>A0ABV7LAM9_9PROT</name>
<feature type="transmembrane region" description="Helical" evidence="7">
    <location>
        <begin position="153"/>
        <end position="171"/>
    </location>
</feature>
<dbReference type="InterPro" id="IPR052031">
    <property type="entry name" value="Membrane_Transporter-Flippase"/>
</dbReference>
<feature type="transmembrane region" description="Helical" evidence="7">
    <location>
        <begin position="373"/>
        <end position="393"/>
    </location>
</feature>
<evidence type="ECO:0000256" key="1">
    <source>
        <dbReference type="ARBA" id="ARBA00004429"/>
    </source>
</evidence>
<protein>
    <submittedName>
        <fullName evidence="8">MATE family efflux transporter</fullName>
    </submittedName>
</protein>
<feature type="transmembrane region" description="Helical" evidence="7">
    <location>
        <begin position="332"/>
        <end position="353"/>
    </location>
</feature>
<feature type="transmembrane region" description="Helical" evidence="7">
    <location>
        <begin position="107"/>
        <end position="133"/>
    </location>
</feature>
<evidence type="ECO:0000256" key="6">
    <source>
        <dbReference type="ARBA" id="ARBA00023136"/>
    </source>
</evidence>
<keyword evidence="5 7" id="KW-1133">Transmembrane helix</keyword>
<evidence type="ECO:0000256" key="5">
    <source>
        <dbReference type="ARBA" id="ARBA00022989"/>
    </source>
</evidence>
<organism evidence="8 9">
    <name type="scientific">Marinibaculum pumilum</name>
    <dbReference type="NCBI Taxonomy" id="1766165"/>
    <lineage>
        <taxon>Bacteria</taxon>
        <taxon>Pseudomonadati</taxon>
        <taxon>Pseudomonadota</taxon>
        <taxon>Alphaproteobacteria</taxon>
        <taxon>Rhodospirillales</taxon>
        <taxon>Rhodospirillaceae</taxon>
        <taxon>Marinibaculum</taxon>
    </lineage>
</organism>
<keyword evidence="3" id="KW-1003">Cell membrane</keyword>
<dbReference type="RefSeq" id="WP_379906832.1">
    <property type="nucleotide sequence ID" value="NZ_JBHRTR010000054.1"/>
</dbReference>
<reference evidence="9" key="1">
    <citation type="journal article" date="2019" name="Int. J. Syst. Evol. Microbiol.">
        <title>The Global Catalogue of Microorganisms (GCM) 10K type strain sequencing project: providing services to taxonomists for standard genome sequencing and annotation.</title>
        <authorList>
            <consortium name="The Broad Institute Genomics Platform"/>
            <consortium name="The Broad Institute Genome Sequencing Center for Infectious Disease"/>
            <person name="Wu L."/>
            <person name="Ma J."/>
        </authorList>
    </citation>
    <scope>NUCLEOTIDE SEQUENCE [LARGE SCALE GENOMIC DNA]</scope>
    <source>
        <strain evidence="9">KCTC 42964</strain>
    </source>
</reference>
<keyword evidence="6 7" id="KW-0472">Membrane</keyword>
<dbReference type="Pfam" id="PF01554">
    <property type="entry name" value="MatE"/>
    <property type="match status" value="2"/>
</dbReference>
<evidence type="ECO:0000256" key="2">
    <source>
        <dbReference type="ARBA" id="ARBA00022448"/>
    </source>
</evidence>
<dbReference type="EMBL" id="JBHRTR010000054">
    <property type="protein sequence ID" value="MFC3231360.1"/>
    <property type="molecule type" value="Genomic_DNA"/>
</dbReference>
<keyword evidence="9" id="KW-1185">Reference proteome</keyword>
<feature type="transmembrane region" description="Helical" evidence="7">
    <location>
        <begin position="405"/>
        <end position="425"/>
    </location>
</feature>
<feature type="transmembrane region" description="Helical" evidence="7">
    <location>
        <begin position="211"/>
        <end position="233"/>
    </location>
</feature>
<gene>
    <name evidence="8" type="ORF">ACFOGJ_29200</name>
</gene>
<sequence>MASIDTAATVPAAAPSRRDLFLQGPILPTLLRIAWPNSLMLMAQAAAGLVEAWWLSHLGTDALAGMAVVFPLVMLMQMMSAGAMGGGITSAIARALGAGRQADADALVLHALLVSLAMGAAFGAVMLGFGPAIYAALGAQGAGLQAALAYSDMVFGGIVLLWLMNGLASVIRGTGNMLVPALVVCGGALLLVPVSPLLIFGLGPLPGFGPAGAGAAMLLYFLGCAAVLGWYLLSGRNPARLQPVRLQRRLLAQILRVGLLASVSSVQTNLTVVAATALVGGSFGAAAVAGYGIAARLEYLLIPLVFGIGGTLVAMVGMNIGAGQGRRALRIALAGGLAACLVAEAVGLAAATWPEAWLRLFSDDPDMLAAGAAYMRNVGPFYGLFGLGFALYFACQGAGRLGWPLLAGFLRLAAVAGGGWLALALTGSLTWLFLSIGAGMAAYGLTILATTPALMRAASR</sequence>
<dbReference type="PANTHER" id="PTHR43549">
    <property type="entry name" value="MULTIDRUG RESISTANCE PROTEIN YPNP-RELATED"/>
    <property type="match status" value="1"/>
</dbReference>